<accession>A0ABY0V7X2</accession>
<evidence type="ECO:0000313" key="2">
    <source>
        <dbReference type="Proteomes" id="UP000198976"/>
    </source>
</evidence>
<organism evidence="1 2">
    <name type="scientific">Schaalia radingae</name>
    <dbReference type="NCBI Taxonomy" id="131110"/>
    <lineage>
        <taxon>Bacteria</taxon>
        <taxon>Bacillati</taxon>
        <taxon>Actinomycetota</taxon>
        <taxon>Actinomycetes</taxon>
        <taxon>Actinomycetales</taxon>
        <taxon>Actinomycetaceae</taxon>
        <taxon>Schaalia</taxon>
    </lineage>
</organism>
<dbReference type="EMBL" id="LT629792">
    <property type="protein sequence ID" value="SDT96540.1"/>
    <property type="molecule type" value="Genomic_DNA"/>
</dbReference>
<dbReference type="InterPro" id="IPR013324">
    <property type="entry name" value="RNA_pol_sigma_r3/r4-like"/>
</dbReference>
<protein>
    <recommendedName>
        <fullName evidence="3">Sigma-70, region 4</fullName>
    </recommendedName>
</protein>
<sequence length="119" mass="13289">MGGEYSAPVVRELVRASFSDAHAWGWSIDGTYREVGMPRAQFDPYRQSTLWACVADGRRAFDALPAQLRRRVYLNVVVGLPQVEVARREGVTQGAVWQSLTRADELMLTFLNGDEDEAG</sequence>
<reference evidence="1 2" key="1">
    <citation type="submission" date="2016-10" db="EMBL/GenBank/DDBJ databases">
        <authorList>
            <person name="Varghese N."/>
            <person name="Submissions S."/>
        </authorList>
    </citation>
    <scope>NUCLEOTIDE SEQUENCE [LARGE SCALE GENOMIC DNA]</scope>
    <source>
        <strain evidence="1 2">DSM 9169</strain>
    </source>
</reference>
<dbReference type="Gene3D" id="1.10.10.10">
    <property type="entry name" value="Winged helix-like DNA-binding domain superfamily/Winged helix DNA-binding domain"/>
    <property type="match status" value="1"/>
</dbReference>
<dbReference type="SUPFAM" id="SSF88659">
    <property type="entry name" value="Sigma3 and sigma4 domains of RNA polymerase sigma factors"/>
    <property type="match status" value="1"/>
</dbReference>
<evidence type="ECO:0008006" key="3">
    <source>
        <dbReference type="Google" id="ProtNLM"/>
    </source>
</evidence>
<evidence type="ECO:0000313" key="1">
    <source>
        <dbReference type="EMBL" id="SDT96540.1"/>
    </source>
</evidence>
<gene>
    <name evidence="1" type="ORF">SAMN04489714_1285</name>
</gene>
<dbReference type="Proteomes" id="UP000198976">
    <property type="component" value="Chromosome I"/>
</dbReference>
<name>A0ABY0V7X2_9ACTO</name>
<dbReference type="InterPro" id="IPR036388">
    <property type="entry name" value="WH-like_DNA-bd_sf"/>
</dbReference>
<keyword evidence="2" id="KW-1185">Reference proteome</keyword>
<proteinExistence type="predicted"/>